<dbReference type="InterPro" id="IPR003265">
    <property type="entry name" value="HhH-GPD_domain"/>
</dbReference>
<sequence length="233" mass="26556">MPSQTEVEAVLNILNTTYPTLAMHEVHGGDPFRMLVAVILSQRSRDSVTVPLAAQLFEHIITAADLDRMPLEELTDRIRPSTFYQQKAKALKELAHILVTQYQGKVPQTEEQLLALPRVGRKTANIILTTFFNTPQIAVDTHVHRITYRLGWTHTKLSLLKRGRHRGSPQQDEMPTVEETERQLTTLIPKRFHSIVNRVFVAHGQTICFPKIPKCSTCPIEKYCQKRGVTTQQ</sequence>
<dbReference type="InterPro" id="IPR023170">
    <property type="entry name" value="HhH_base_excis_C"/>
</dbReference>
<dbReference type="Pfam" id="PF00730">
    <property type="entry name" value="HhH-GPD"/>
    <property type="match status" value="1"/>
</dbReference>
<dbReference type="FunFam" id="1.10.340.30:FF:000001">
    <property type="entry name" value="Endonuclease III"/>
    <property type="match status" value="1"/>
</dbReference>
<keyword evidence="2" id="KW-0227">DNA damage</keyword>
<gene>
    <name evidence="8" type="ORF">C5B42_01555</name>
</gene>
<feature type="domain" description="HhH-GPD" evidence="7">
    <location>
        <begin position="40"/>
        <end position="206"/>
    </location>
</feature>
<name>A0A317JUN0_9BACT</name>
<keyword evidence="3" id="KW-0378">Hydrolase</keyword>
<evidence type="ECO:0000313" key="8">
    <source>
        <dbReference type="EMBL" id="PWU23830.1"/>
    </source>
</evidence>
<dbReference type="AlphaFoldDB" id="A0A317JUN0"/>
<evidence type="ECO:0000313" key="9">
    <source>
        <dbReference type="Proteomes" id="UP000246104"/>
    </source>
</evidence>
<dbReference type="GO" id="GO:0006285">
    <property type="term" value="P:base-excision repair, AP site formation"/>
    <property type="evidence" value="ECO:0007669"/>
    <property type="project" value="TreeGrafter"/>
</dbReference>
<keyword evidence="4" id="KW-0234">DNA repair</keyword>
<keyword evidence="8" id="KW-0255">Endonuclease</keyword>
<evidence type="ECO:0000256" key="5">
    <source>
        <dbReference type="ARBA" id="ARBA00023239"/>
    </source>
</evidence>
<dbReference type="PANTHER" id="PTHR43286">
    <property type="entry name" value="ENDONUCLEASE III-LIKE PROTEIN 1"/>
    <property type="match status" value="1"/>
</dbReference>
<accession>A0A317JUN0</accession>
<dbReference type="InterPro" id="IPR011257">
    <property type="entry name" value="DNA_glycosylase"/>
</dbReference>
<keyword evidence="5" id="KW-0456">Lyase</keyword>
<dbReference type="PANTHER" id="PTHR43286:SF1">
    <property type="entry name" value="ENDONUCLEASE III-LIKE PROTEIN 1"/>
    <property type="match status" value="1"/>
</dbReference>
<dbReference type="Gene3D" id="1.10.340.30">
    <property type="entry name" value="Hypothetical protein, domain 2"/>
    <property type="match status" value="1"/>
</dbReference>
<organism evidence="8 9">
    <name type="scientific">Candidatus Cerribacteria bacterium 'Amazon FNV 2010 28 9'</name>
    <dbReference type="NCBI Taxonomy" id="2081795"/>
    <lineage>
        <taxon>Bacteria</taxon>
        <taxon>Candidatus Cerribacteria</taxon>
    </lineage>
</organism>
<protein>
    <submittedName>
        <fullName evidence="8">Endonuclease III</fullName>
    </submittedName>
</protein>
<comment type="similarity">
    <text evidence="1">Belongs to the Nth/MutY family.</text>
</comment>
<dbReference type="InterPro" id="IPR000445">
    <property type="entry name" value="HhH_motif"/>
</dbReference>
<dbReference type="Proteomes" id="UP000246104">
    <property type="component" value="Unassembled WGS sequence"/>
</dbReference>
<dbReference type="PIRSF" id="PIRSF001435">
    <property type="entry name" value="Nth"/>
    <property type="match status" value="1"/>
</dbReference>
<evidence type="ECO:0000256" key="3">
    <source>
        <dbReference type="ARBA" id="ARBA00022801"/>
    </source>
</evidence>
<evidence type="ECO:0000256" key="2">
    <source>
        <dbReference type="ARBA" id="ARBA00022763"/>
    </source>
</evidence>
<dbReference type="CDD" id="cd00056">
    <property type="entry name" value="ENDO3c"/>
    <property type="match status" value="1"/>
</dbReference>
<dbReference type="SMART" id="SM00478">
    <property type="entry name" value="ENDO3c"/>
    <property type="match status" value="1"/>
</dbReference>
<proteinExistence type="inferred from homology"/>
<evidence type="ECO:0000256" key="6">
    <source>
        <dbReference type="ARBA" id="ARBA00023295"/>
    </source>
</evidence>
<evidence type="ECO:0000256" key="1">
    <source>
        <dbReference type="ARBA" id="ARBA00008343"/>
    </source>
</evidence>
<evidence type="ECO:0000256" key="4">
    <source>
        <dbReference type="ARBA" id="ARBA00023204"/>
    </source>
</evidence>
<evidence type="ECO:0000259" key="7">
    <source>
        <dbReference type="SMART" id="SM00478"/>
    </source>
</evidence>
<dbReference type="Pfam" id="PF00633">
    <property type="entry name" value="HHH"/>
    <property type="match status" value="1"/>
</dbReference>
<keyword evidence="6" id="KW-0326">Glycosidase</keyword>
<dbReference type="EMBL" id="PSRQ01000022">
    <property type="protein sequence ID" value="PWU23830.1"/>
    <property type="molecule type" value="Genomic_DNA"/>
</dbReference>
<dbReference type="GO" id="GO:0016829">
    <property type="term" value="F:lyase activity"/>
    <property type="evidence" value="ECO:0007669"/>
    <property type="project" value="UniProtKB-KW"/>
</dbReference>
<dbReference type="GO" id="GO:0003677">
    <property type="term" value="F:DNA binding"/>
    <property type="evidence" value="ECO:0007669"/>
    <property type="project" value="InterPro"/>
</dbReference>
<dbReference type="SUPFAM" id="SSF48150">
    <property type="entry name" value="DNA-glycosylase"/>
    <property type="match status" value="1"/>
</dbReference>
<dbReference type="GO" id="GO:0003906">
    <property type="term" value="F:DNA-(apurinic or apyrimidinic site) endonuclease activity"/>
    <property type="evidence" value="ECO:0007669"/>
    <property type="project" value="TreeGrafter"/>
</dbReference>
<dbReference type="GO" id="GO:0000703">
    <property type="term" value="F:oxidized pyrimidine nucleobase lesion DNA N-glycosylase activity"/>
    <property type="evidence" value="ECO:0007669"/>
    <property type="project" value="TreeGrafter"/>
</dbReference>
<dbReference type="GO" id="GO:0006289">
    <property type="term" value="P:nucleotide-excision repair"/>
    <property type="evidence" value="ECO:0007669"/>
    <property type="project" value="TreeGrafter"/>
</dbReference>
<comment type="caution">
    <text evidence="8">The sequence shown here is derived from an EMBL/GenBank/DDBJ whole genome shotgun (WGS) entry which is preliminary data.</text>
</comment>
<reference evidence="8 9" key="1">
    <citation type="submission" date="2018-02" db="EMBL/GenBank/DDBJ databases">
        <title>Genomic Reconstructions from Amazon Rainforest and Pasture Soil Reveal Novel Insights into the Physiology of Candidate Phyla in Tropical Sites.</title>
        <authorList>
            <person name="Kroeger M.E."/>
            <person name="Delmont T."/>
            <person name="Eren A.M."/>
            <person name="Guo J."/>
            <person name="Meyer K.M."/>
            <person name="Khan K."/>
            <person name="Rodrigues J.L.M."/>
            <person name="Bohannan B.J.M."/>
            <person name="Tringe S."/>
            <person name="Borges C.D."/>
            <person name="Tiedje J."/>
            <person name="Tsai S.M."/>
            <person name="Nusslein K."/>
        </authorList>
    </citation>
    <scope>NUCLEOTIDE SEQUENCE [LARGE SCALE GENOMIC DNA]</scope>
    <source>
        <strain evidence="8">Amazon FNV 2010 28 9</strain>
    </source>
</reference>
<keyword evidence="8" id="KW-0540">Nuclease</keyword>
<dbReference type="Gene3D" id="1.10.1670.10">
    <property type="entry name" value="Helix-hairpin-Helix base-excision DNA repair enzymes (C-terminal)"/>
    <property type="match status" value="1"/>
</dbReference>